<evidence type="ECO:0000313" key="4">
    <source>
        <dbReference type="EMBL" id="EEH59318.1"/>
    </source>
</evidence>
<dbReference type="InterPro" id="IPR014031">
    <property type="entry name" value="Ketoacyl_synth_C"/>
</dbReference>
<dbReference type="Gene3D" id="3.40.47.10">
    <property type="match status" value="1"/>
</dbReference>
<accession>C1MK63</accession>
<evidence type="ECO:0000259" key="3">
    <source>
        <dbReference type="PROSITE" id="PS52004"/>
    </source>
</evidence>
<reference evidence="4 5" key="1">
    <citation type="journal article" date="2009" name="Science">
        <title>Green evolution and dynamic adaptations revealed by genomes of the marine picoeukaryotes Micromonas.</title>
        <authorList>
            <person name="Worden A.Z."/>
            <person name="Lee J.H."/>
            <person name="Mock T."/>
            <person name="Rouze P."/>
            <person name="Simmons M.P."/>
            <person name="Aerts A.L."/>
            <person name="Allen A.E."/>
            <person name="Cuvelier M.L."/>
            <person name="Derelle E."/>
            <person name="Everett M.V."/>
            <person name="Foulon E."/>
            <person name="Grimwood J."/>
            <person name="Gundlach H."/>
            <person name="Henrissat B."/>
            <person name="Napoli C."/>
            <person name="McDonald S.M."/>
            <person name="Parker M.S."/>
            <person name="Rombauts S."/>
            <person name="Salamov A."/>
            <person name="Von Dassow P."/>
            <person name="Badger J.H."/>
            <person name="Coutinho P.M."/>
            <person name="Demir E."/>
            <person name="Dubchak I."/>
            <person name="Gentemann C."/>
            <person name="Eikrem W."/>
            <person name="Gready J.E."/>
            <person name="John U."/>
            <person name="Lanier W."/>
            <person name="Lindquist E.A."/>
            <person name="Lucas S."/>
            <person name="Mayer K.F."/>
            <person name="Moreau H."/>
            <person name="Not F."/>
            <person name="Otillar R."/>
            <person name="Panaud O."/>
            <person name="Pangilinan J."/>
            <person name="Paulsen I."/>
            <person name="Piegu B."/>
            <person name="Poliakov A."/>
            <person name="Robbens S."/>
            <person name="Schmutz J."/>
            <person name="Toulza E."/>
            <person name="Wyss T."/>
            <person name="Zelensky A."/>
            <person name="Zhou K."/>
            <person name="Armbrust E.V."/>
            <person name="Bhattacharya D."/>
            <person name="Goodenough U.W."/>
            <person name="Van de Peer Y."/>
            <person name="Grigoriev I.V."/>
        </authorList>
    </citation>
    <scope>NUCLEOTIDE SEQUENCE [LARGE SCALE GENOMIC DNA]</scope>
    <source>
        <strain evidence="4 5">CCMP1545</strain>
    </source>
</reference>
<evidence type="ECO:0000256" key="2">
    <source>
        <dbReference type="ARBA" id="ARBA00022553"/>
    </source>
</evidence>
<dbReference type="OrthoDB" id="514228at2759"/>
<dbReference type="OMA" id="CNDARAV"/>
<dbReference type="GO" id="GO:0004312">
    <property type="term" value="F:fatty acid synthase activity"/>
    <property type="evidence" value="ECO:0007669"/>
    <property type="project" value="TreeGrafter"/>
</dbReference>
<feature type="domain" description="Ketosynthase family 3 (KS3)" evidence="3">
    <location>
        <begin position="1"/>
        <end position="219"/>
    </location>
</feature>
<protein>
    <submittedName>
        <fullName evidence="4">Predicted protein</fullName>
    </submittedName>
</protein>
<dbReference type="RefSeq" id="XP_003055942.1">
    <property type="nucleotide sequence ID" value="XM_003055896.1"/>
</dbReference>
<keyword evidence="2" id="KW-0597">Phosphoprotein</keyword>
<dbReference type="KEGG" id="mpp:MICPUCDRAFT_7173"/>
<evidence type="ECO:0000313" key="5">
    <source>
        <dbReference type="Proteomes" id="UP000001876"/>
    </source>
</evidence>
<dbReference type="Proteomes" id="UP000001876">
    <property type="component" value="Unassembled WGS sequence"/>
</dbReference>
<organism evidence="5">
    <name type="scientific">Micromonas pusilla (strain CCMP1545)</name>
    <name type="common">Picoplanktonic green alga</name>
    <dbReference type="NCBI Taxonomy" id="564608"/>
    <lineage>
        <taxon>Eukaryota</taxon>
        <taxon>Viridiplantae</taxon>
        <taxon>Chlorophyta</taxon>
        <taxon>Mamiellophyceae</taxon>
        <taxon>Mamiellales</taxon>
        <taxon>Mamiellaceae</taxon>
        <taxon>Micromonas</taxon>
    </lineage>
</organism>
<dbReference type="STRING" id="564608.C1MK63"/>
<dbReference type="GO" id="GO:0006633">
    <property type="term" value="P:fatty acid biosynthetic process"/>
    <property type="evidence" value="ECO:0007669"/>
    <property type="project" value="TreeGrafter"/>
</dbReference>
<dbReference type="InterPro" id="IPR014030">
    <property type="entry name" value="Ketoacyl_synth_N"/>
</dbReference>
<dbReference type="InterPro" id="IPR020841">
    <property type="entry name" value="PKS_Beta-ketoAc_synthase_dom"/>
</dbReference>
<dbReference type="InterPro" id="IPR050091">
    <property type="entry name" value="PKS_NRPS_Biosynth_Enz"/>
</dbReference>
<feature type="non-terminal residue" evidence="4">
    <location>
        <position position="1"/>
    </location>
</feature>
<name>C1MK63_MICPC</name>
<dbReference type="SUPFAM" id="SSF53901">
    <property type="entry name" value="Thiolase-like"/>
    <property type="match status" value="2"/>
</dbReference>
<dbReference type="PANTHER" id="PTHR43775:SF37">
    <property type="entry name" value="SI:DKEY-61P9.11"/>
    <property type="match status" value="1"/>
</dbReference>
<dbReference type="InterPro" id="IPR016039">
    <property type="entry name" value="Thiolase-like"/>
</dbReference>
<dbReference type="eggNOG" id="KOG1202">
    <property type="taxonomic scope" value="Eukaryota"/>
</dbReference>
<dbReference type="PROSITE" id="PS52004">
    <property type="entry name" value="KS3_2"/>
    <property type="match status" value="1"/>
</dbReference>
<dbReference type="PANTHER" id="PTHR43775">
    <property type="entry name" value="FATTY ACID SYNTHASE"/>
    <property type="match status" value="1"/>
</dbReference>
<proteinExistence type="predicted"/>
<dbReference type="AlphaFoldDB" id="C1MK63"/>
<dbReference type="Pfam" id="PF00109">
    <property type="entry name" value="ketoacyl-synt"/>
    <property type="match status" value="1"/>
</dbReference>
<dbReference type="GeneID" id="9681471"/>
<dbReference type="CDD" id="cd00833">
    <property type="entry name" value="PKS"/>
    <property type="match status" value="1"/>
</dbReference>
<feature type="non-terminal residue" evidence="4">
    <location>
        <position position="219"/>
    </location>
</feature>
<gene>
    <name evidence="4" type="ORF">MICPUCDRAFT_7173</name>
</gene>
<dbReference type="EMBL" id="GG663736">
    <property type="protein sequence ID" value="EEH59318.1"/>
    <property type="molecule type" value="Genomic_DNA"/>
</dbReference>
<keyword evidence="1" id="KW-0596">Phosphopantetheine</keyword>
<dbReference type="SMART" id="SM00825">
    <property type="entry name" value="PKS_KS"/>
    <property type="match status" value="1"/>
</dbReference>
<evidence type="ECO:0000256" key="1">
    <source>
        <dbReference type="ARBA" id="ARBA00022450"/>
    </source>
</evidence>
<dbReference type="Pfam" id="PF02801">
    <property type="entry name" value="Ketoacyl-synt_C"/>
    <property type="match status" value="1"/>
</dbReference>
<sequence length="219" mass="22476">LDPQQRMLLEATWEATTDACRAKAPVQSGVTVGISGSEYGRMADNVSAYTATGGALSVACGRISYTFGMQGICMSVDTACSSSLVGSHIAITSIVIGESDSVAAGGVNVTLNPMTSEMFSKAGMLSRDGRCKTLDSSADGYVRGEACVVFEICSLTIMKTSLELHSSTLVASAVNQDGRSSSLTAPNGPSQQRVIRSCLGSAKTDPGAVDGLEMHGTGT</sequence>
<keyword evidence="5" id="KW-1185">Reference proteome</keyword>